<sequence>MNRIERSQKKYEELFLNPQTLDLKDPEFMTQLQRLIFGEVFYVGDLTDRQRELITCSVLTVLQTLPQLKAHLNAALNVGVSPLELKESLYQCAPFIGYPRTLNAVNVLNKVLEDRHISLPLDNQTSIKDEERYEKGLEIQKELYGDEIKDRYRYLPDDVGDALPRFLTEWCFGDCYTRKVLDIPTRELLIFCILTALNASGQLYAHALGNIKVGNSLHTLYYALIQCLPYLGFPCVFNAFNAIKDLAE</sequence>
<dbReference type="EMBL" id="JAUDCK010000027">
    <property type="protein sequence ID" value="MDM8196237.1"/>
    <property type="molecule type" value="Genomic_DNA"/>
</dbReference>
<feature type="transmembrane region" description="Helical" evidence="1">
    <location>
        <begin position="188"/>
        <end position="207"/>
    </location>
</feature>
<keyword evidence="1" id="KW-1133">Transmembrane helix</keyword>
<evidence type="ECO:0000259" key="2">
    <source>
        <dbReference type="Pfam" id="PF02627"/>
    </source>
</evidence>
<keyword evidence="1" id="KW-0812">Transmembrane</keyword>
<dbReference type="InterPro" id="IPR052512">
    <property type="entry name" value="4CMD/NDH-1_regulator"/>
</dbReference>
<dbReference type="RefSeq" id="WP_289527890.1">
    <property type="nucleotide sequence ID" value="NZ_JAUDCK010000027.1"/>
</dbReference>
<gene>
    <name evidence="3" type="ORF">QUV98_07905</name>
</gene>
<dbReference type="InterPro" id="IPR029032">
    <property type="entry name" value="AhpD-like"/>
</dbReference>
<comment type="caution">
    <text evidence="3">The sequence shown here is derived from an EMBL/GenBank/DDBJ whole genome shotgun (WGS) entry which is preliminary data.</text>
</comment>
<feature type="transmembrane region" description="Helical" evidence="1">
    <location>
        <begin position="219"/>
        <end position="240"/>
    </location>
</feature>
<evidence type="ECO:0000313" key="3">
    <source>
        <dbReference type="EMBL" id="MDM8196237.1"/>
    </source>
</evidence>
<dbReference type="Pfam" id="PF02627">
    <property type="entry name" value="CMD"/>
    <property type="match status" value="1"/>
</dbReference>
<evidence type="ECO:0000313" key="4">
    <source>
        <dbReference type="Proteomes" id="UP001529275"/>
    </source>
</evidence>
<keyword evidence="1" id="KW-0472">Membrane</keyword>
<keyword evidence="4" id="KW-1185">Reference proteome</keyword>
<feature type="domain" description="Carboxymuconolactone decarboxylase-like" evidence="2">
    <location>
        <begin position="26"/>
        <end position="109"/>
    </location>
</feature>
<dbReference type="Gene3D" id="1.20.1290.10">
    <property type="entry name" value="AhpD-like"/>
    <property type="match status" value="1"/>
</dbReference>
<proteinExistence type="predicted"/>
<evidence type="ECO:0000256" key="1">
    <source>
        <dbReference type="SAM" id="Phobius"/>
    </source>
</evidence>
<dbReference type="InterPro" id="IPR003779">
    <property type="entry name" value="CMD-like"/>
</dbReference>
<name>A0ABT7UJB3_9FIRM</name>
<dbReference type="SUPFAM" id="SSF69118">
    <property type="entry name" value="AhpD-like"/>
    <property type="match status" value="1"/>
</dbReference>
<accession>A0ABT7UJB3</accession>
<reference evidence="4" key="1">
    <citation type="submission" date="2023-06" db="EMBL/GenBank/DDBJ databases">
        <title>Identification and characterization of horizontal gene transfer across gut microbiota members of farm animals based on homology search.</title>
        <authorList>
            <person name="Zeman M."/>
            <person name="Kubasova T."/>
            <person name="Jahodarova E."/>
            <person name="Nykrynova M."/>
            <person name="Rychlik I."/>
        </authorList>
    </citation>
    <scope>NUCLEOTIDE SEQUENCE [LARGE SCALE GENOMIC DNA]</scope>
    <source>
        <strain evidence="4">ET341</strain>
    </source>
</reference>
<dbReference type="PANTHER" id="PTHR33570:SF2">
    <property type="entry name" value="CARBOXYMUCONOLACTONE DECARBOXYLASE-LIKE DOMAIN-CONTAINING PROTEIN"/>
    <property type="match status" value="1"/>
</dbReference>
<organism evidence="3 4">
    <name type="scientific">Massilimicrobiota timonensis</name>
    <dbReference type="NCBI Taxonomy" id="1776392"/>
    <lineage>
        <taxon>Bacteria</taxon>
        <taxon>Bacillati</taxon>
        <taxon>Bacillota</taxon>
        <taxon>Erysipelotrichia</taxon>
        <taxon>Erysipelotrichales</taxon>
        <taxon>Erysipelotrichaceae</taxon>
        <taxon>Massilimicrobiota</taxon>
    </lineage>
</organism>
<dbReference type="Proteomes" id="UP001529275">
    <property type="component" value="Unassembled WGS sequence"/>
</dbReference>
<protein>
    <submittedName>
        <fullName evidence="3">Carboxymuconolactone decarboxylase family protein</fullName>
    </submittedName>
</protein>
<dbReference type="PANTHER" id="PTHR33570">
    <property type="entry name" value="4-CARBOXYMUCONOLACTONE DECARBOXYLASE FAMILY PROTEIN"/>
    <property type="match status" value="1"/>
</dbReference>